<organism evidence="1 2">
    <name type="scientific">Meganyctiphanes norvegica</name>
    <name type="common">Northern krill</name>
    <name type="synonym">Thysanopoda norvegica</name>
    <dbReference type="NCBI Taxonomy" id="48144"/>
    <lineage>
        <taxon>Eukaryota</taxon>
        <taxon>Metazoa</taxon>
        <taxon>Ecdysozoa</taxon>
        <taxon>Arthropoda</taxon>
        <taxon>Crustacea</taxon>
        <taxon>Multicrustacea</taxon>
        <taxon>Malacostraca</taxon>
        <taxon>Eumalacostraca</taxon>
        <taxon>Eucarida</taxon>
        <taxon>Euphausiacea</taxon>
        <taxon>Euphausiidae</taxon>
        <taxon>Meganyctiphanes</taxon>
    </lineage>
</organism>
<evidence type="ECO:0000313" key="2">
    <source>
        <dbReference type="Proteomes" id="UP001497623"/>
    </source>
</evidence>
<comment type="caution">
    <text evidence="1">The sequence shown here is derived from an EMBL/GenBank/DDBJ whole genome shotgun (WGS) entry which is preliminary data.</text>
</comment>
<proteinExistence type="predicted"/>
<reference evidence="1 2" key="1">
    <citation type="submission" date="2024-05" db="EMBL/GenBank/DDBJ databases">
        <authorList>
            <person name="Wallberg A."/>
        </authorList>
    </citation>
    <scope>NUCLEOTIDE SEQUENCE [LARGE SCALE GENOMIC DNA]</scope>
</reference>
<dbReference type="EMBL" id="CAXKWB010007054">
    <property type="protein sequence ID" value="CAL4085524.1"/>
    <property type="molecule type" value="Genomic_DNA"/>
</dbReference>
<dbReference type="Proteomes" id="UP001497623">
    <property type="component" value="Unassembled WGS sequence"/>
</dbReference>
<name>A0AAV2QJI0_MEGNR</name>
<gene>
    <name evidence="1" type="ORF">MNOR_LOCUS12719</name>
</gene>
<protein>
    <submittedName>
        <fullName evidence="1">Uncharacterized protein</fullName>
    </submittedName>
</protein>
<sequence>MVTTTHSGKKIKYLRGHDVTKIPFLIYNDDKITDRKEQTKILAETWDNTFKIQTNNANWANMNKVTNWINNNTSKIAPYKKANMTRLGAGDSLTSPISTNDITYYIKKKKRPQANPK</sequence>
<evidence type="ECO:0000313" key="1">
    <source>
        <dbReference type="EMBL" id="CAL4085524.1"/>
    </source>
</evidence>
<dbReference type="AlphaFoldDB" id="A0AAV2QJI0"/>
<keyword evidence="2" id="KW-1185">Reference proteome</keyword>
<accession>A0AAV2QJI0</accession>